<evidence type="ECO:0000256" key="3">
    <source>
        <dbReference type="ARBA" id="ARBA00023125"/>
    </source>
</evidence>
<dbReference type="SUPFAM" id="SSF46785">
    <property type="entry name" value="Winged helix' DNA-binding domain"/>
    <property type="match status" value="1"/>
</dbReference>
<proteinExistence type="inferred from homology"/>
<organism evidence="6 7">
    <name type="scientific">Pantoea ananatis (strain AJ13355)</name>
    <dbReference type="NCBI Taxonomy" id="932677"/>
    <lineage>
        <taxon>Bacteria</taxon>
        <taxon>Pseudomonadati</taxon>
        <taxon>Pseudomonadota</taxon>
        <taxon>Gammaproteobacteria</taxon>
        <taxon>Enterobacterales</taxon>
        <taxon>Erwiniaceae</taxon>
        <taxon>Pantoea</taxon>
    </lineage>
</organism>
<evidence type="ECO:0000256" key="1">
    <source>
        <dbReference type="ARBA" id="ARBA00009437"/>
    </source>
</evidence>
<dbReference type="PANTHER" id="PTHR30537">
    <property type="entry name" value="HTH-TYPE TRANSCRIPTIONAL REGULATOR"/>
    <property type="match status" value="1"/>
</dbReference>
<evidence type="ECO:0000256" key="4">
    <source>
        <dbReference type="ARBA" id="ARBA00023163"/>
    </source>
</evidence>
<dbReference type="PRINTS" id="PR00039">
    <property type="entry name" value="HTHLYSR"/>
</dbReference>
<dbReference type="Proteomes" id="UP000006690">
    <property type="component" value="Chromosome"/>
</dbReference>
<evidence type="ECO:0000259" key="5">
    <source>
        <dbReference type="PROSITE" id="PS50931"/>
    </source>
</evidence>
<dbReference type="AlphaFoldDB" id="A0A0H3L9I5"/>
<sequence length="298" mass="33537">MTNSDNLIAMMLFARVVELKSFTEAARVLGVSKSHISREIAGLEQRLGIRLLQRTTRRMTLTELGQAYYPFCVRMLDEMHRAEDFVQQAHQNPAGNVRLQAPVTYGCQCIVPLLNRFLRGHLHINVDLSLTDNNDETLGDGVDIAIVIRAHAPRQGNFRVLSDIHWGLYAAPDYLAQHPAISHPRLLPRHDLLMFHGPAHTAALPFRRDKLRLAVDVRSRFRANNSMALLNAALAGNGIAYLPSYMVQEALTQGQIVQVLPEWQMDRLQSYLLRHQDIASASPINLLCDTLIDQLGAR</sequence>
<dbReference type="Pfam" id="PF03466">
    <property type="entry name" value="LysR_substrate"/>
    <property type="match status" value="1"/>
</dbReference>
<dbReference type="PROSITE" id="PS50931">
    <property type="entry name" value="HTH_LYSR"/>
    <property type="match status" value="1"/>
</dbReference>
<dbReference type="GO" id="GO:0003677">
    <property type="term" value="F:DNA binding"/>
    <property type="evidence" value="ECO:0007669"/>
    <property type="project" value="UniProtKB-KW"/>
</dbReference>
<evidence type="ECO:0000313" key="7">
    <source>
        <dbReference type="Proteomes" id="UP000006690"/>
    </source>
</evidence>
<dbReference type="FunFam" id="1.10.10.10:FF:000001">
    <property type="entry name" value="LysR family transcriptional regulator"/>
    <property type="match status" value="1"/>
</dbReference>
<dbReference type="InterPro" id="IPR036390">
    <property type="entry name" value="WH_DNA-bd_sf"/>
</dbReference>
<dbReference type="EMBL" id="AP012032">
    <property type="protein sequence ID" value="BAK13550.1"/>
    <property type="molecule type" value="Genomic_DNA"/>
</dbReference>
<dbReference type="Gene3D" id="3.40.190.290">
    <property type="match status" value="1"/>
</dbReference>
<protein>
    <submittedName>
        <fullName evidence="6">HTH-type transcriptional regulator PtxR</fullName>
    </submittedName>
</protein>
<dbReference type="InterPro" id="IPR036388">
    <property type="entry name" value="WH-like_DNA-bd_sf"/>
</dbReference>
<dbReference type="InterPro" id="IPR058163">
    <property type="entry name" value="LysR-type_TF_proteobact-type"/>
</dbReference>
<dbReference type="Pfam" id="PF00126">
    <property type="entry name" value="HTH_1"/>
    <property type="match status" value="1"/>
</dbReference>
<dbReference type="CDD" id="cd08422">
    <property type="entry name" value="PBP2_CrgA_like"/>
    <property type="match status" value="1"/>
</dbReference>
<keyword evidence="2" id="KW-0805">Transcription regulation</keyword>
<dbReference type="PANTHER" id="PTHR30537:SF5">
    <property type="entry name" value="HTH-TYPE TRANSCRIPTIONAL ACTIVATOR TTDR-RELATED"/>
    <property type="match status" value="1"/>
</dbReference>
<gene>
    <name evidence="6" type="primary">ptxR</name>
    <name evidence="6" type="ordered locus">PAJ_3471</name>
</gene>
<name>A0A0H3L9I5_PANAA</name>
<keyword evidence="3" id="KW-0238">DNA-binding</keyword>
<dbReference type="SUPFAM" id="SSF53850">
    <property type="entry name" value="Periplasmic binding protein-like II"/>
    <property type="match status" value="1"/>
</dbReference>
<evidence type="ECO:0000256" key="2">
    <source>
        <dbReference type="ARBA" id="ARBA00023015"/>
    </source>
</evidence>
<evidence type="ECO:0000313" key="6">
    <source>
        <dbReference type="EMBL" id="BAK13550.1"/>
    </source>
</evidence>
<accession>A0A0H3L9I5</accession>
<dbReference type="KEGG" id="paj:PAJ_3471"/>
<dbReference type="Gene3D" id="1.10.10.10">
    <property type="entry name" value="Winged helix-like DNA-binding domain superfamily/Winged helix DNA-binding domain"/>
    <property type="match status" value="1"/>
</dbReference>
<dbReference type="PATRIC" id="fig|932677.3.peg.3999"/>
<dbReference type="InterPro" id="IPR000847">
    <property type="entry name" value="LysR_HTH_N"/>
</dbReference>
<dbReference type="eggNOG" id="COG0583">
    <property type="taxonomic scope" value="Bacteria"/>
</dbReference>
<feature type="domain" description="HTH lysR-type" evidence="5">
    <location>
        <begin position="5"/>
        <end position="62"/>
    </location>
</feature>
<dbReference type="OrthoDB" id="9786526at2"/>
<dbReference type="RefSeq" id="WP_014595089.1">
    <property type="nucleotide sequence ID" value="NC_017531.2"/>
</dbReference>
<dbReference type="InterPro" id="IPR005119">
    <property type="entry name" value="LysR_subst-bd"/>
</dbReference>
<dbReference type="HOGENOM" id="CLU_039613_16_2_6"/>
<dbReference type="GO" id="GO:0003700">
    <property type="term" value="F:DNA-binding transcription factor activity"/>
    <property type="evidence" value="ECO:0007669"/>
    <property type="project" value="InterPro"/>
</dbReference>
<reference evidence="7" key="1">
    <citation type="journal article" date="2012" name="Appl. Microbiol. Biotechnol.">
        <title>The complete genome sequence of Pantoea ananatis AJ13355, an organism with great biotechnological potential.</title>
        <authorList>
            <person name="Hara Y."/>
            <person name="Kadotani N."/>
            <person name="Izui H."/>
            <person name="Katashkina J.I."/>
            <person name="Kuvaeva T.M."/>
            <person name="Andreeva I.G."/>
            <person name="Golubeva L.I."/>
            <person name="Malko D.B."/>
            <person name="Makeev V.J."/>
            <person name="Mashko S.V."/>
            <person name="Kozlov Y.I."/>
        </authorList>
    </citation>
    <scope>NUCLEOTIDE SEQUENCE [LARGE SCALE GENOMIC DNA]</scope>
    <source>
        <strain evidence="7">AJ13355</strain>
    </source>
</reference>
<keyword evidence="4" id="KW-0804">Transcription</keyword>
<comment type="similarity">
    <text evidence="1">Belongs to the LysR transcriptional regulatory family.</text>
</comment>